<dbReference type="AlphaFoldDB" id="A0A9W4P8R5"/>
<keyword evidence="1" id="KW-0677">Repeat</keyword>
<feature type="repeat" description="ANK" evidence="3">
    <location>
        <begin position="286"/>
        <end position="319"/>
    </location>
</feature>
<comment type="caution">
    <text evidence="4">The sequence shown here is derived from an EMBL/GenBank/DDBJ whole genome shotgun (WGS) entry which is preliminary data.</text>
</comment>
<evidence type="ECO:0000256" key="2">
    <source>
        <dbReference type="ARBA" id="ARBA00023043"/>
    </source>
</evidence>
<dbReference type="PROSITE" id="PS50297">
    <property type="entry name" value="ANK_REP_REGION"/>
    <property type="match status" value="2"/>
</dbReference>
<keyword evidence="5" id="KW-1185">Reference proteome</keyword>
<accession>A0A9W4P8R5</accession>
<dbReference type="OrthoDB" id="4772757at2759"/>
<dbReference type="InterPro" id="IPR051165">
    <property type="entry name" value="Multifunctional_ANK_Repeat"/>
</dbReference>
<proteinExistence type="predicted"/>
<reference evidence="4" key="1">
    <citation type="submission" date="2021-07" db="EMBL/GenBank/DDBJ databases">
        <authorList>
            <person name="Branca A.L. A."/>
        </authorList>
    </citation>
    <scope>NUCLEOTIDE SEQUENCE</scope>
</reference>
<feature type="repeat" description="ANK" evidence="3">
    <location>
        <begin position="136"/>
        <end position="168"/>
    </location>
</feature>
<dbReference type="EMBL" id="CAJVRC010000892">
    <property type="protein sequence ID" value="CAG8907915.1"/>
    <property type="molecule type" value="Genomic_DNA"/>
</dbReference>
<dbReference type="Proteomes" id="UP001154252">
    <property type="component" value="Unassembled WGS sequence"/>
</dbReference>
<dbReference type="InterPro" id="IPR002110">
    <property type="entry name" value="Ankyrin_rpt"/>
</dbReference>
<protein>
    <recommendedName>
        <fullName evidence="6">F-box domain-containing protein</fullName>
    </recommendedName>
</protein>
<dbReference type="Pfam" id="PF12796">
    <property type="entry name" value="Ank_2"/>
    <property type="match status" value="1"/>
</dbReference>
<dbReference type="PANTHER" id="PTHR24123">
    <property type="entry name" value="ANKYRIN REPEAT-CONTAINING"/>
    <property type="match status" value="1"/>
</dbReference>
<evidence type="ECO:0000313" key="4">
    <source>
        <dbReference type="EMBL" id="CAG8907915.1"/>
    </source>
</evidence>
<dbReference type="Pfam" id="PF00023">
    <property type="entry name" value="Ank"/>
    <property type="match status" value="1"/>
</dbReference>
<name>A0A9W4P8R5_9EURO</name>
<evidence type="ECO:0000313" key="5">
    <source>
        <dbReference type="Proteomes" id="UP001154252"/>
    </source>
</evidence>
<dbReference type="InterPro" id="IPR036770">
    <property type="entry name" value="Ankyrin_rpt-contain_sf"/>
</dbReference>
<dbReference type="SUPFAM" id="SSF48403">
    <property type="entry name" value="Ankyrin repeat"/>
    <property type="match status" value="2"/>
</dbReference>
<evidence type="ECO:0008006" key="6">
    <source>
        <dbReference type="Google" id="ProtNLM"/>
    </source>
</evidence>
<feature type="repeat" description="ANK" evidence="3">
    <location>
        <begin position="49"/>
        <end position="81"/>
    </location>
</feature>
<evidence type="ECO:0000256" key="3">
    <source>
        <dbReference type="PROSITE-ProRule" id="PRU00023"/>
    </source>
</evidence>
<sequence length="379" mass="42209">MSILKLPPELLISIAEASECRDLNALLQCHSYLYSTLNNYLYQLNVQQHDASALYWAASSGSDSTLQHLLDAGANVQWDSQYLACSVQKSGTRIRWPIQIEKMKEHPISYAAAQGHLKIVQRLLDLGVDINYRDRDGLTPLALAAREGHFALTQALIDQGAKQLSHDTEGRYPLAQAASNGHHSVEDYLFKELRQYRYSKTSPELDLYWMLKYAAERGDEDRIRYLLSQGADVNFQLPLESRSPLCGALESAPHPISTAELLLENGADPNKEASPSKIAQAGRQARSQSPIMLALCREDSYRLIKMLIQYGADAGTQSQALMTALQYEKAVEFRFLVENGASLSARFRRTSVASMAMKSGFQPIIDICLEHGIAPDMNS</sequence>
<dbReference type="SMART" id="SM00248">
    <property type="entry name" value="ANK"/>
    <property type="match status" value="7"/>
</dbReference>
<organism evidence="4 5">
    <name type="scientific">Penicillium egyptiacum</name>
    <dbReference type="NCBI Taxonomy" id="1303716"/>
    <lineage>
        <taxon>Eukaryota</taxon>
        <taxon>Fungi</taxon>
        <taxon>Dikarya</taxon>
        <taxon>Ascomycota</taxon>
        <taxon>Pezizomycotina</taxon>
        <taxon>Eurotiomycetes</taxon>
        <taxon>Eurotiomycetidae</taxon>
        <taxon>Eurotiales</taxon>
        <taxon>Aspergillaceae</taxon>
        <taxon>Penicillium</taxon>
    </lineage>
</organism>
<dbReference type="Gene3D" id="1.25.40.20">
    <property type="entry name" value="Ankyrin repeat-containing domain"/>
    <property type="match status" value="2"/>
</dbReference>
<feature type="repeat" description="ANK" evidence="3">
    <location>
        <begin position="103"/>
        <end position="135"/>
    </location>
</feature>
<evidence type="ECO:0000256" key="1">
    <source>
        <dbReference type="ARBA" id="ARBA00022737"/>
    </source>
</evidence>
<dbReference type="PRINTS" id="PR01415">
    <property type="entry name" value="ANKYRIN"/>
</dbReference>
<dbReference type="PANTHER" id="PTHR24123:SF33">
    <property type="entry name" value="PROTEIN HOS4"/>
    <property type="match status" value="1"/>
</dbReference>
<gene>
    <name evidence="4" type="ORF">PEGY_LOCUS8954</name>
</gene>
<dbReference type="PROSITE" id="PS50088">
    <property type="entry name" value="ANK_REPEAT"/>
    <property type="match status" value="4"/>
</dbReference>
<keyword evidence="2 3" id="KW-0040">ANK repeat</keyword>